<name>A0ACC0WUS3_9STRA</name>
<dbReference type="Proteomes" id="UP001163321">
    <property type="component" value="Chromosome 1"/>
</dbReference>
<dbReference type="EMBL" id="CM047580">
    <property type="protein sequence ID" value="KAI9922522.1"/>
    <property type="molecule type" value="Genomic_DNA"/>
</dbReference>
<gene>
    <name evidence="1" type="ORF">PsorP6_002657</name>
</gene>
<organism evidence="1 2">
    <name type="scientific">Peronosclerospora sorghi</name>
    <dbReference type="NCBI Taxonomy" id="230839"/>
    <lineage>
        <taxon>Eukaryota</taxon>
        <taxon>Sar</taxon>
        <taxon>Stramenopiles</taxon>
        <taxon>Oomycota</taxon>
        <taxon>Peronosporomycetes</taxon>
        <taxon>Peronosporales</taxon>
        <taxon>Peronosporaceae</taxon>
        <taxon>Peronosclerospora</taxon>
    </lineage>
</organism>
<proteinExistence type="predicted"/>
<reference evidence="1 2" key="1">
    <citation type="journal article" date="2022" name="bioRxiv">
        <title>The genome of the oomycete Peronosclerospora sorghi, a cosmopolitan pathogen of maize and sorghum, is inflated with dispersed pseudogenes.</title>
        <authorList>
            <person name="Fletcher K."/>
            <person name="Martin F."/>
            <person name="Isakeit T."/>
            <person name="Cavanaugh K."/>
            <person name="Magill C."/>
            <person name="Michelmore R."/>
        </authorList>
    </citation>
    <scope>NUCLEOTIDE SEQUENCE [LARGE SCALE GENOMIC DNA]</scope>
    <source>
        <strain evidence="1">P6</strain>
    </source>
</reference>
<protein>
    <submittedName>
        <fullName evidence="1">Uncharacterized protein</fullName>
    </submittedName>
</protein>
<accession>A0ACC0WUS3</accession>
<evidence type="ECO:0000313" key="2">
    <source>
        <dbReference type="Proteomes" id="UP001163321"/>
    </source>
</evidence>
<comment type="caution">
    <text evidence="1">The sequence shown here is derived from an EMBL/GenBank/DDBJ whole genome shotgun (WGS) entry which is preliminary data.</text>
</comment>
<evidence type="ECO:0000313" key="1">
    <source>
        <dbReference type="EMBL" id="KAI9922522.1"/>
    </source>
</evidence>
<sequence>MLQDPNFPDAPPGDGLRYYIKWSILSYTEATWERACDIKDDAALSKYKTSIVVPDEETLNI</sequence>
<keyword evidence="2" id="KW-1185">Reference proteome</keyword>